<reference evidence="2 3" key="1">
    <citation type="submission" date="2016-11" db="EMBL/GenBank/DDBJ databases">
        <authorList>
            <person name="Jaros S."/>
            <person name="Januszkiewicz K."/>
            <person name="Wedrychowicz H."/>
        </authorList>
    </citation>
    <scope>NUCLEOTIDE SEQUENCE [LARGE SCALE GENOMIC DNA]</scope>
    <source>
        <strain evidence="2 3">KHT3</strain>
    </source>
</reference>
<evidence type="ECO:0000313" key="3">
    <source>
        <dbReference type="Proteomes" id="UP000184130"/>
    </source>
</evidence>
<sequence length="505" mass="59406">MKKPFIILVIMTIMTGCAKWQNPQFIPVWKTIETKPEVARVILSKINKDALTESGMAEYCLLKTIVDYKTHVDIDNDSLISASITYYNQHGNEWHRGRAYFYRGVLKMYRFGNIIEAVRDFKVAEYISEKTDDEDLKTHVYDYLAQVNHYFRNYPSILRYSHKLLDISTERKDSAMMLKNLMMCATTHADMDQMDSAYFYIKKGIELEKHANMDQLQDIYSMMAEIYADQGETAKAQAYLDKWKQTDSNNTKWYLIPAYIRKAQGEYDMAIRLAEMGLTSGDQNVRRKCLVLLAELYHLKGEKEKAEETRLLIGSYDDMKYTNQAMMMVDWQQNIDEQRLTKDFYRQTTWMQRLIIGIVIVVVIAVAAGMWWHRRKVHRLSSQLDEDARNTSELNTKVGLLENRMEHISNTLLIGTQMYNQLQQRQSIAEATAKEQQSLVDYFAQLRPKRWQEWGKKYKNLSTAQYVFLIMQDDLRYDDEAIATVLDVKRTSVRSMRSRIKSREK</sequence>
<feature type="transmembrane region" description="Helical" evidence="1">
    <location>
        <begin position="350"/>
        <end position="372"/>
    </location>
</feature>
<dbReference type="PROSITE" id="PS51257">
    <property type="entry name" value="PROKAR_LIPOPROTEIN"/>
    <property type="match status" value="1"/>
</dbReference>
<evidence type="ECO:0000256" key="1">
    <source>
        <dbReference type="SAM" id="Phobius"/>
    </source>
</evidence>
<dbReference type="Gene3D" id="1.25.40.10">
    <property type="entry name" value="Tetratricopeptide repeat domain"/>
    <property type="match status" value="1"/>
</dbReference>
<keyword evidence="1" id="KW-0812">Transmembrane</keyword>
<dbReference type="Proteomes" id="UP000184130">
    <property type="component" value="Unassembled WGS sequence"/>
</dbReference>
<protein>
    <submittedName>
        <fullName evidence="2">Uncharacterized protein</fullName>
    </submittedName>
</protein>
<dbReference type="OrthoDB" id="1061644at2"/>
<dbReference type="RefSeq" id="WP_073210355.1">
    <property type="nucleotide sequence ID" value="NZ_FRBD01000021.1"/>
</dbReference>
<name>A0A1M6XLC4_XYLRU</name>
<dbReference type="AlphaFoldDB" id="A0A1M6XLC4"/>
<keyword evidence="1" id="KW-1133">Transmembrane helix</keyword>
<dbReference type="InterPro" id="IPR011990">
    <property type="entry name" value="TPR-like_helical_dom_sf"/>
</dbReference>
<accession>A0A1M6XLC4</accession>
<evidence type="ECO:0000313" key="2">
    <source>
        <dbReference type="EMBL" id="SHL06774.1"/>
    </source>
</evidence>
<proteinExistence type="predicted"/>
<gene>
    <name evidence="2" type="ORF">SAMN05216463_1213</name>
</gene>
<dbReference type="SUPFAM" id="SSF48452">
    <property type="entry name" value="TPR-like"/>
    <property type="match status" value="1"/>
</dbReference>
<dbReference type="EMBL" id="FRBD01000021">
    <property type="protein sequence ID" value="SHL06774.1"/>
    <property type="molecule type" value="Genomic_DNA"/>
</dbReference>
<organism evidence="2 3">
    <name type="scientific">Xylanibacter ruminicola</name>
    <name type="common">Prevotella ruminicola</name>
    <dbReference type="NCBI Taxonomy" id="839"/>
    <lineage>
        <taxon>Bacteria</taxon>
        <taxon>Pseudomonadati</taxon>
        <taxon>Bacteroidota</taxon>
        <taxon>Bacteroidia</taxon>
        <taxon>Bacteroidales</taxon>
        <taxon>Prevotellaceae</taxon>
        <taxon>Xylanibacter</taxon>
    </lineage>
</organism>
<keyword evidence="1" id="KW-0472">Membrane</keyword>